<keyword evidence="1" id="KW-0732">Signal</keyword>
<dbReference type="RefSeq" id="WP_091767755.1">
    <property type="nucleotide sequence ID" value="NZ_FNUV01000001.1"/>
</dbReference>
<evidence type="ECO:0000313" key="2">
    <source>
        <dbReference type="EMBL" id="SEF44178.1"/>
    </source>
</evidence>
<dbReference type="AlphaFoldDB" id="A0A1H5S2Q0"/>
<accession>A0A1H5S2Q0</accession>
<gene>
    <name evidence="2" type="ORF">SAMN05216354_0450</name>
</gene>
<dbReference type="Proteomes" id="UP000236735">
    <property type="component" value="Unassembled WGS sequence"/>
</dbReference>
<dbReference type="PROSITE" id="PS51257">
    <property type="entry name" value="PROKAR_LIPOPROTEIN"/>
    <property type="match status" value="1"/>
</dbReference>
<reference evidence="2 3" key="1">
    <citation type="submission" date="2016-10" db="EMBL/GenBank/DDBJ databases">
        <authorList>
            <person name="de Groot N.N."/>
        </authorList>
    </citation>
    <scope>NUCLEOTIDE SEQUENCE [LARGE SCALE GENOMIC DNA]</scope>
    <source>
        <strain evidence="2 3">AR32</strain>
    </source>
</reference>
<dbReference type="GO" id="GO:0003755">
    <property type="term" value="F:peptidyl-prolyl cis-trans isomerase activity"/>
    <property type="evidence" value="ECO:0007669"/>
    <property type="project" value="InterPro"/>
</dbReference>
<dbReference type="InterPro" id="IPR046357">
    <property type="entry name" value="PPIase_dom_sf"/>
</dbReference>
<dbReference type="EMBL" id="FNUV01000001">
    <property type="protein sequence ID" value="SEF44178.1"/>
    <property type="molecule type" value="Genomic_DNA"/>
</dbReference>
<feature type="chain" id="PRO_5009283572" description="Lipoprotein" evidence="1">
    <location>
        <begin position="17"/>
        <end position="214"/>
    </location>
</feature>
<organism evidence="2 3">
    <name type="scientific">Xylanibacter ruminicola</name>
    <name type="common">Prevotella ruminicola</name>
    <dbReference type="NCBI Taxonomy" id="839"/>
    <lineage>
        <taxon>Bacteria</taxon>
        <taxon>Pseudomonadati</taxon>
        <taxon>Bacteroidota</taxon>
        <taxon>Bacteroidia</taxon>
        <taxon>Bacteroidales</taxon>
        <taxon>Prevotellaceae</taxon>
        <taxon>Xylanibacter</taxon>
    </lineage>
</organism>
<evidence type="ECO:0008006" key="4">
    <source>
        <dbReference type="Google" id="ProtNLM"/>
    </source>
</evidence>
<evidence type="ECO:0000256" key="1">
    <source>
        <dbReference type="SAM" id="SignalP"/>
    </source>
</evidence>
<name>A0A1H5S2Q0_XYLRU</name>
<feature type="signal peptide" evidence="1">
    <location>
        <begin position="1"/>
        <end position="16"/>
    </location>
</feature>
<dbReference type="Gene3D" id="3.10.50.40">
    <property type="match status" value="1"/>
</dbReference>
<dbReference type="Pfam" id="PF16109">
    <property type="entry name" value="DUF4827"/>
    <property type="match status" value="1"/>
</dbReference>
<protein>
    <recommendedName>
        <fullName evidence="4">Lipoprotein</fullName>
    </recommendedName>
</protein>
<dbReference type="InterPro" id="IPR032252">
    <property type="entry name" value="DUF4827"/>
</dbReference>
<sequence length="214" mass="23983">MKKLLFILIAFSAVLASCNDYETYGDKKEKERNAVAKFIADSSIVVISEDAFNQQGHTTNLSRNEFVKLDKTGVYMQIVREGCGTKLEDGENTNLVCRFEEFDIMNDTLSLCNNRNNLTYYGKNLTAIPDIMKISRTSGSYTASFTSGMMYSIYGATVPAGWLVALPYIKVGRPQSADEEYAKIRLIVPHSQGHANASSNVIPYYYVITFQRES</sequence>
<proteinExistence type="predicted"/>
<evidence type="ECO:0000313" key="3">
    <source>
        <dbReference type="Proteomes" id="UP000236735"/>
    </source>
</evidence>